<reference evidence="3" key="1">
    <citation type="submission" date="2015-07" db="EMBL/GenBank/DDBJ databases">
        <title>Genome sequencing project for genomic taxonomy and phylogenomics of Bacillus-like bacteria.</title>
        <authorList>
            <person name="Liu B."/>
            <person name="Wang J."/>
            <person name="Zhu Y."/>
            <person name="Liu G."/>
            <person name="Chen Q."/>
            <person name="Chen Z."/>
            <person name="Lan J."/>
            <person name="Che J."/>
            <person name="Ge C."/>
            <person name="Shi H."/>
            <person name="Pan Z."/>
            <person name="Liu X."/>
        </authorList>
    </citation>
    <scope>NUCLEOTIDE SEQUENCE [LARGE SCALE GENOMIC DNA]</scope>
    <source>
        <strain evidence="3">FJAT-27997</strain>
    </source>
</reference>
<dbReference type="InterPro" id="IPR001387">
    <property type="entry name" value="Cro/C1-type_HTH"/>
</dbReference>
<evidence type="ECO:0000313" key="3">
    <source>
        <dbReference type="Proteomes" id="UP000037146"/>
    </source>
</evidence>
<dbReference type="CDD" id="cd00093">
    <property type="entry name" value="HTH_XRE"/>
    <property type="match status" value="1"/>
</dbReference>
<dbReference type="RefSeq" id="WP_180320073.1">
    <property type="nucleotide sequence ID" value="NZ_LFZW01000001.1"/>
</dbReference>
<keyword evidence="3" id="KW-1185">Reference proteome</keyword>
<dbReference type="SMART" id="SM00530">
    <property type="entry name" value="HTH_XRE"/>
    <property type="match status" value="1"/>
</dbReference>
<evidence type="ECO:0000259" key="1">
    <source>
        <dbReference type="PROSITE" id="PS50943"/>
    </source>
</evidence>
<organism evidence="2 3">
    <name type="scientific">Peribacillus loiseleuriae</name>
    <dbReference type="NCBI Taxonomy" id="1679170"/>
    <lineage>
        <taxon>Bacteria</taxon>
        <taxon>Bacillati</taxon>
        <taxon>Bacillota</taxon>
        <taxon>Bacilli</taxon>
        <taxon>Bacillales</taxon>
        <taxon>Bacillaceae</taxon>
        <taxon>Peribacillus</taxon>
    </lineage>
</organism>
<dbReference type="STRING" id="1679170.AC625_08270"/>
<proteinExistence type="predicted"/>
<feature type="domain" description="HTH cro/C1-type" evidence="1">
    <location>
        <begin position="9"/>
        <end position="64"/>
    </location>
</feature>
<dbReference type="AlphaFoldDB" id="A0A0K9GSD3"/>
<dbReference type="InterPro" id="IPR010982">
    <property type="entry name" value="Lambda_DNA-bd_dom_sf"/>
</dbReference>
<sequence length="89" mass="10017">MSLNFGLVLQACRKKAGFSQEEMGHQLNLSQSAVSKMETERKVPDMPTFMEWVRVTNAQEVAVAFLYGMDGITMIHQLLPLIGGLVLWF</sequence>
<gene>
    <name evidence="2" type="ORF">AC625_08270</name>
</gene>
<dbReference type="Proteomes" id="UP000037146">
    <property type="component" value="Unassembled WGS sequence"/>
</dbReference>
<name>A0A0K9GSD3_9BACI</name>
<comment type="caution">
    <text evidence="2">The sequence shown here is derived from an EMBL/GenBank/DDBJ whole genome shotgun (WGS) entry which is preliminary data.</text>
</comment>
<accession>A0A0K9GSD3</accession>
<dbReference type="SUPFAM" id="SSF47413">
    <property type="entry name" value="lambda repressor-like DNA-binding domains"/>
    <property type="match status" value="1"/>
</dbReference>
<dbReference type="PATRIC" id="fig|1679170.3.peg.1768"/>
<evidence type="ECO:0000313" key="2">
    <source>
        <dbReference type="EMBL" id="KMY49540.1"/>
    </source>
</evidence>
<dbReference type="PROSITE" id="PS50943">
    <property type="entry name" value="HTH_CROC1"/>
    <property type="match status" value="1"/>
</dbReference>
<dbReference type="Gene3D" id="1.10.260.40">
    <property type="entry name" value="lambda repressor-like DNA-binding domains"/>
    <property type="match status" value="1"/>
</dbReference>
<dbReference type="GO" id="GO:0003677">
    <property type="term" value="F:DNA binding"/>
    <property type="evidence" value="ECO:0007669"/>
    <property type="project" value="InterPro"/>
</dbReference>
<dbReference type="EMBL" id="LFZW01000001">
    <property type="protein sequence ID" value="KMY49540.1"/>
    <property type="molecule type" value="Genomic_DNA"/>
</dbReference>
<dbReference type="Pfam" id="PF01381">
    <property type="entry name" value="HTH_3"/>
    <property type="match status" value="1"/>
</dbReference>
<protein>
    <submittedName>
        <fullName evidence="2">XRE family transcriptional regulator</fullName>
    </submittedName>
</protein>